<organism evidence="2">
    <name type="scientific">Oryza glumipatula</name>
    <dbReference type="NCBI Taxonomy" id="40148"/>
    <lineage>
        <taxon>Eukaryota</taxon>
        <taxon>Viridiplantae</taxon>
        <taxon>Streptophyta</taxon>
        <taxon>Embryophyta</taxon>
        <taxon>Tracheophyta</taxon>
        <taxon>Spermatophyta</taxon>
        <taxon>Magnoliopsida</taxon>
        <taxon>Liliopsida</taxon>
        <taxon>Poales</taxon>
        <taxon>Poaceae</taxon>
        <taxon>BOP clade</taxon>
        <taxon>Oryzoideae</taxon>
        <taxon>Oryzeae</taxon>
        <taxon>Oryzinae</taxon>
        <taxon>Oryza</taxon>
    </lineage>
</organism>
<dbReference type="AlphaFoldDB" id="A0A0D9ZKQ2"/>
<dbReference type="HOGENOM" id="CLU_2835313_0_0_1"/>
<evidence type="ECO:0000256" key="1">
    <source>
        <dbReference type="SAM" id="MobiDB-lite"/>
    </source>
</evidence>
<dbReference type="EnsemblPlants" id="OGLUM04G12130.5">
    <property type="protein sequence ID" value="OGLUM04G12130.5"/>
    <property type="gene ID" value="OGLUM04G12130"/>
</dbReference>
<dbReference type="Proteomes" id="UP000026961">
    <property type="component" value="Chromosome 4"/>
</dbReference>
<keyword evidence="3" id="KW-1185">Reference proteome</keyword>
<name>A0A0D9ZKQ2_9ORYZ</name>
<proteinExistence type="predicted"/>
<reference evidence="2" key="2">
    <citation type="submission" date="2018-05" db="EMBL/GenBank/DDBJ databases">
        <title>OgluRS3 (Oryza glumaepatula Reference Sequence Version 3).</title>
        <authorList>
            <person name="Zhang J."/>
            <person name="Kudrna D."/>
            <person name="Lee S."/>
            <person name="Talag J."/>
            <person name="Welchert J."/>
            <person name="Wing R.A."/>
        </authorList>
    </citation>
    <scope>NUCLEOTIDE SEQUENCE [LARGE SCALE GENOMIC DNA]</scope>
</reference>
<feature type="region of interest" description="Disordered" evidence="1">
    <location>
        <begin position="17"/>
        <end position="66"/>
    </location>
</feature>
<dbReference type="Gramene" id="OGLUM04G12130.4">
    <property type="protein sequence ID" value="OGLUM04G12130.4"/>
    <property type="gene ID" value="OGLUM04G12130"/>
</dbReference>
<reference evidence="2" key="1">
    <citation type="submission" date="2015-04" db="UniProtKB">
        <authorList>
            <consortium name="EnsemblPlants"/>
        </authorList>
    </citation>
    <scope>IDENTIFICATION</scope>
</reference>
<dbReference type="EnsemblPlants" id="OGLUM04G12130.4">
    <property type="protein sequence ID" value="OGLUM04G12130.4"/>
    <property type="gene ID" value="OGLUM04G12130"/>
</dbReference>
<protein>
    <submittedName>
        <fullName evidence="2">Uncharacterized protein</fullName>
    </submittedName>
</protein>
<accession>A0A0D9ZKQ2</accession>
<dbReference type="Gramene" id="OGLUM04G12130.5">
    <property type="protein sequence ID" value="OGLUM04G12130.5"/>
    <property type="gene ID" value="OGLUM04G12130"/>
</dbReference>
<evidence type="ECO:0000313" key="3">
    <source>
        <dbReference type="Proteomes" id="UP000026961"/>
    </source>
</evidence>
<evidence type="ECO:0000313" key="2">
    <source>
        <dbReference type="EnsemblPlants" id="OGLUM04G12130.4"/>
    </source>
</evidence>
<sequence length="66" mass="6933">MANNKREVQEGCVGFGGEARRSEGVNAKSQKCKAGPGGGRAVRPIWAPKTRPPPPGRAAQIRGHQA</sequence>